<feature type="region of interest" description="Disordered" evidence="1">
    <location>
        <begin position="72"/>
        <end position="112"/>
    </location>
</feature>
<accession>A0A8T2MVZ9</accession>
<dbReference type="Proteomes" id="UP000824540">
    <property type="component" value="Unassembled WGS sequence"/>
</dbReference>
<feature type="compositionally biased region" description="Low complexity" evidence="1">
    <location>
        <begin position="96"/>
        <end position="112"/>
    </location>
</feature>
<reference evidence="2" key="1">
    <citation type="thesis" date="2021" institute="BYU ScholarsArchive" country="Provo, UT, USA">
        <title>Applications of and Algorithms for Genome Assembly and Genomic Analyses with an Emphasis on Marine Teleosts.</title>
        <authorList>
            <person name="Pickett B.D."/>
        </authorList>
    </citation>
    <scope>NUCLEOTIDE SEQUENCE</scope>
    <source>
        <strain evidence="2">HI-2016</strain>
    </source>
</reference>
<comment type="caution">
    <text evidence="2">The sequence shown here is derived from an EMBL/GenBank/DDBJ whole genome shotgun (WGS) entry which is preliminary data.</text>
</comment>
<organism evidence="2 3">
    <name type="scientific">Albula glossodonta</name>
    <name type="common">roundjaw bonefish</name>
    <dbReference type="NCBI Taxonomy" id="121402"/>
    <lineage>
        <taxon>Eukaryota</taxon>
        <taxon>Metazoa</taxon>
        <taxon>Chordata</taxon>
        <taxon>Craniata</taxon>
        <taxon>Vertebrata</taxon>
        <taxon>Euteleostomi</taxon>
        <taxon>Actinopterygii</taxon>
        <taxon>Neopterygii</taxon>
        <taxon>Teleostei</taxon>
        <taxon>Albuliformes</taxon>
        <taxon>Albulidae</taxon>
        <taxon>Albula</taxon>
    </lineage>
</organism>
<gene>
    <name evidence="2" type="ORF">JZ751_019303</name>
</gene>
<feature type="region of interest" description="Disordered" evidence="1">
    <location>
        <begin position="32"/>
        <end position="53"/>
    </location>
</feature>
<proteinExistence type="predicted"/>
<feature type="non-terminal residue" evidence="2">
    <location>
        <position position="112"/>
    </location>
</feature>
<evidence type="ECO:0000313" key="2">
    <source>
        <dbReference type="EMBL" id="KAG9331400.1"/>
    </source>
</evidence>
<dbReference type="AlphaFoldDB" id="A0A8T2MVZ9"/>
<evidence type="ECO:0000256" key="1">
    <source>
        <dbReference type="SAM" id="MobiDB-lite"/>
    </source>
</evidence>
<name>A0A8T2MVZ9_9TELE</name>
<keyword evidence="3" id="KW-1185">Reference proteome</keyword>
<protein>
    <submittedName>
        <fullName evidence="2">Uncharacterized protein</fullName>
    </submittedName>
</protein>
<dbReference type="EMBL" id="JAFBMS010000342">
    <property type="protein sequence ID" value="KAG9331400.1"/>
    <property type="molecule type" value="Genomic_DNA"/>
</dbReference>
<sequence>MAQNSDGDTEIYETLPVFPALTGPWRLAAVCSTGSKPSGRPTGTSSLTLRFSQQTETGPIVTRLKDKLAFSERRESSGVTLPLQPCVPAQHDPDLSSTATASRAARSPEGQI</sequence>
<evidence type="ECO:0000313" key="3">
    <source>
        <dbReference type="Proteomes" id="UP000824540"/>
    </source>
</evidence>